<evidence type="ECO:0000256" key="12">
    <source>
        <dbReference type="PROSITE-ProRule" id="PRU00023"/>
    </source>
</evidence>
<proteinExistence type="inferred from homology"/>
<feature type="region of interest" description="Disordered" evidence="13">
    <location>
        <begin position="43"/>
        <end position="195"/>
    </location>
</feature>
<keyword evidence="2" id="KW-0268">Exocytosis</keyword>
<dbReference type="PANTHER" id="PTHR24198:SF165">
    <property type="entry name" value="ANKYRIN REPEAT-CONTAINING PROTEIN-RELATED"/>
    <property type="match status" value="1"/>
</dbReference>
<accession>A0AAQ4FI27</accession>
<dbReference type="PROSITE" id="PS50088">
    <property type="entry name" value="ANK_REPEAT"/>
    <property type="match status" value="3"/>
</dbReference>
<gene>
    <name evidence="14" type="ORF">V5799_007381</name>
</gene>
<evidence type="ECO:0000256" key="6">
    <source>
        <dbReference type="ARBA" id="ARBA00023043"/>
    </source>
</evidence>
<dbReference type="SMART" id="SM00248">
    <property type="entry name" value="ANK"/>
    <property type="match status" value="3"/>
</dbReference>
<keyword evidence="5" id="KW-0800">Toxin</keyword>
<keyword evidence="15" id="KW-1185">Reference proteome</keyword>
<dbReference type="SUPFAM" id="SSF48403">
    <property type="entry name" value="Ankyrin repeat"/>
    <property type="match status" value="1"/>
</dbReference>
<dbReference type="EMBL" id="JARKHS020002860">
    <property type="protein sequence ID" value="KAK8786248.1"/>
    <property type="molecule type" value="Genomic_DNA"/>
</dbReference>
<comment type="caution">
    <text evidence="14">The sequence shown here is derived from an EMBL/GenBank/DDBJ whole genome shotgun (WGS) entry which is preliminary data.</text>
</comment>
<keyword evidence="5" id="KW-0638">Presynaptic neurotoxin</keyword>
<comment type="similarity">
    <text evidence="9">Belongs to the cationic peptide 01 (latrotoxin) family. 03 (alpha-latrotoxin) subfamily.</text>
</comment>
<keyword evidence="8" id="KW-1053">Target membrane</keyword>
<evidence type="ECO:0000256" key="2">
    <source>
        <dbReference type="ARBA" id="ARBA00022483"/>
    </source>
</evidence>
<keyword evidence="6 12" id="KW-0040">ANK repeat</keyword>
<comment type="subcellular location">
    <subcellularLocation>
        <location evidence="1">Target cell membrane</location>
    </subcellularLocation>
</comment>
<keyword evidence="4" id="KW-0677">Repeat</keyword>
<feature type="repeat" description="ANK" evidence="12">
    <location>
        <begin position="301"/>
        <end position="323"/>
    </location>
</feature>
<feature type="region of interest" description="Disordered" evidence="13">
    <location>
        <begin position="1"/>
        <end position="21"/>
    </location>
</feature>
<dbReference type="GO" id="GO:0044218">
    <property type="term" value="C:other organism cell membrane"/>
    <property type="evidence" value="ECO:0007669"/>
    <property type="project" value="UniProtKB-KW"/>
</dbReference>
<dbReference type="Gene3D" id="1.25.40.20">
    <property type="entry name" value="Ankyrin repeat-containing domain"/>
    <property type="match status" value="1"/>
</dbReference>
<evidence type="ECO:0000256" key="1">
    <source>
        <dbReference type="ARBA" id="ARBA00004175"/>
    </source>
</evidence>
<feature type="compositionally biased region" description="Basic and acidic residues" evidence="13">
    <location>
        <begin position="165"/>
        <end position="178"/>
    </location>
</feature>
<evidence type="ECO:0000256" key="4">
    <source>
        <dbReference type="ARBA" id="ARBA00022737"/>
    </source>
</evidence>
<dbReference type="GO" id="GO:0044231">
    <property type="term" value="C:host cell presynaptic membrane"/>
    <property type="evidence" value="ECO:0007669"/>
    <property type="project" value="UniProtKB-KW"/>
</dbReference>
<feature type="repeat" description="ANK" evidence="12">
    <location>
        <begin position="268"/>
        <end position="300"/>
    </location>
</feature>
<evidence type="ECO:0000256" key="9">
    <source>
        <dbReference type="ARBA" id="ARBA00049657"/>
    </source>
</evidence>
<evidence type="ECO:0000256" key="3">
    <source>
        <dbReference type="ARBA" id="ARBA00022537"/>
    </source>
</evidence>
<evidence type="ECO:0000256" key="7">
    <source>
        <dbReference type="ARBA" id="ARBA00023136"/>
    </source>
</evidence>
<dbReference type="InterPro" id="IPR002110">
    <property type="entry name" value="Ankyrin_rpt"/>
</dbReference>
<protein>
    <recommendedName>
        <fullName evidence="11">Alpha-latrotoxin</fullName>
    </recommendedName>
</protein>
<keyword evidence="5" id="KW-0528">Neurotoxin</keyword>
<dbReference type="InterPro" id="IPR036770">
    <property type="entry name" value="Ankyrin_rpt-contain_sf"/>
</dbReference>
<evidence type="ECO:0000256" key="13">
    <source>
        <dbReference type="SAM" id="MobiDB-lite"/>
    </source>
</evidence>
<dbReference type="Pfam" id="PF12796">
    <property type="entry name" value="Ank_2"/>
    <property type="match status" value="1"/>
</dbReference>
<keyword evidence="7" id="KW-0472">Membrane</keyword>
<dbReference type="PANTHER" id="PTHR24198">
    <property type="entry name" value="ANKYRIN REPEAT AND PROTEIN KINASE DOMAIN-CONTAINING PROTEIN"/>
    <property type="match status" value="1"/>
</dbReference>
<evidence type="ECO:0000256" key="10">
    <source>
        <dbReference type="ARBA" id="ARBA00049715"/>
    </source>
</evidence>
<evidence type="ECO:0000313" key="14">
    <source>
        <dbReference type="EMBL" id="KAK8786248.1"/>
    </source>
</evidence>
<feature type="repeat" description="ANK" evidence="12">
    <location>
        <begin position="233"/>
        <end position="257"/>
    </location>
</feature>
<evidence type="ECO:0000256" key="5">
    <source>
        <dbReference type="ARBA" id="ARBA00023028"/>
    </source>
</evidence>
<dbReference type="Pfam" id="PF00023">
    <property type="entry name" value="Ank"/>
    <property type="match status" value="1"/>
</dbReference>
<dbReference type="AlphaFoldDB" id="A0AAQ4FI27"/>
<dbReference type="Proteomes" id="UP001321473">
    <property type="component" value="Unassembled WGS sequence"/>
</dbReference>
<reference evidence="14 15" key="1">
    <citation type="journal article" date="2023" name="Arcadia Sci">
        <title>De novo assembly of a long-read Amblyomma americanum tick genome.</title>
        <authorList>
            <person name="Chou S."/>
            <person name="Poskanzer K.E."/>
            <person name="Rollins M."/>
            <person name="Thuy-Boun P.S."/>
        </authorList>
    </citation>
    <scope>NUCLEOTIDE SEQUENCE [LARGE SCALE GENOMIC DNA]</scope>
    <source>
        <strain evidence="14">F_SG_1</strain>
        <tissue evidence="14">Salivary glands</tissue>
    </source>
</reference>
<sequence length="364" mass="38812">MCPCSEPRLPPGDGKQKKNTAVIEASQKCPLQARRTLSLHVRHHSSHQVPQVARGKACCSRHTQSTMAASSDGPKDVGGQQELDAPVAQNLEGPLGECQARQDTGYHQGPPASPVQKLQELSSGCQASRDAGDQQQPEGPSLKDSQKSVGSVQEAGEQQESEGPPVKEPEDPVGREGEAGEQQEPEASSAQTPLDPVEVAARQLRRAAEKGDLATLEQLLDSDPSLATRTDADGYTALHRACYADQVDAARLILDRGPPGLLERPTVDGWRPLHSACKWGSLSCARLLMERGASVNAPSDGGLTPLHLAASQPRSRGVLELLLWAPFADTEARSRAGDRPIDLAARHGPWASLFAMHAPAVNHF</sequence>
<evidence type="ECO:0000313" key="15">
    <source>
        <dbReference type="Proteomes" id="UP001321473"/>
    </source>
</evidence>
<keyword evidence="3" id="KW-1052">Target cell membrane</keyword>
<evidence type="ECO:0000256" key="11">
    <source>
        <dbReference type="ARBA" id="ARBA00049811"/>
    </source>
</evidence>
<organism evidence="14 15">
    <name type="scientific">Amblyomma americanum</name>
    <name type="common">Lone star tick</name>
    <dbReference type="NCBI Taxonomy" id="6943"/>
    <lineage>
        <taxon>Eukaryota</taxon>
        <taxon>Metazoa</taxon>
        <taxon>Ecdysozoa</taxon>
        <taxon>Arthropoda</taxon>
        <taxon>Chelicerata</taxon>
        <taxon>Arachnida</taxon>
        <taxon>Acari</taxon>
        <taxon>Parasitiformes</taxon>
        <taxon>Ixodida</taxon>
        <taxon>Ixodoidea</taxon>
        <taxon>Ixodidae</taxon>
        <taxon>Amblyomminae</taxon>
        <taxon>Amblyomma</taxon>
    </lineage>
</organism>
<dbReference type="GO" id="GO:0006887">
    <property type="term" value="P:exocytosis"/>
    <property type="evidence" value="ECO:0007669"/>
    <property type="project" value="UniProtKB-KW"/>
</dbReference>
<comment type="subunit">
    <text evidence="10">Homotetramer in membranes.</text>
</comment>
<dbReference type="PROSITE" id="PS50297">
    <property type="entry name" value="ANK_REP_REGION"/>
    <property type="match status" value="3"/>
</dbReference>
<evidence type="ECO:0000256" key="8">
    <source>
        <dbReference type="ARBA" id="ARBA00023298"/>
    </source>
</evidence>
<name>A0AAQ4FI27_AMBAM</name>